<dbReference type="AlphaFoldDB" id="A0A813KK38"/>
<accession>A0A813KK38</accession>
<feature type="non-terminal residue" evidence="1">
    <location>
        <position position="54"/>
    </location>
</feature>
<proteinExistence type="predicted"/>
<reference evidence="1" key="1">
    <citation type="submission" date="2021-02" db="EMBL/GenBank/DDBJ databases">
        <authorList>
            <person name="Dougan E. K."/>
            <person name="Rhodes N."/>
            <person name="Thang M."/>
            <person name="Chan C."/>
        </authorList>
    </citation>
    <scope>NUCLEOTIDE SEQUENCE</scope>
</reference>
<sequence length="54" mass="6277">ARSITLHNLPTEINDSVYTSSKYALLIDTSGQAAQFMRYRERYLSVYKKGDFEK</sequence>
<evidence type="ECO:0000313" key="1">
    <source>
        <dbReference type="EMBL" id="CAE8702217.1"/>
    </source>
</evidence>
<gene>
    <name evidence="1" type="ORF">PGLA2088_LOCUS32349</name>
</gene>
<feature type="non-terminal residue" evidence="1">
    <location>
        <position position="1"/>
    </location>
</feature>
<comment type="caution">
    <text evidence="1">The sequence shown here is derived from an EMBL/GenBank/DDBJ whole genome shotgun (WGS) entry which is preliminary data.</text>
</comment>
<dbReference type="Proteomes" id="UP000626109">
    <property type="component" value="Unassembled WGS sequence"/>
</dbReference>
<name>A0A813KK38_POLGL</name>
<evidence type="ECO:0000313" key="2">
    <source>
        <dbReference type="Proteomes" id="UP000626109"/>
    </source>
</evidence>
<organism evidence="1 2">
    <name type="scientific">Polarella glacialis</name>
    <name type="common">Dinoflagellate</name>
    <dbReference type="NCBI Taxonomy" id="89957"/>
    <lineage>
        <taxon>Eukaryota</taxon>
        <taxon>Sar</taxon>
        <taxon>Alveolata</taxon>
        <taxon>Dinophyceae</taxon>
        <taxon>Suessiales</taxon>
        <taxon>Suessiaceae</taxon>
        <taxon>Polarella</taxon>
    </lineage>
</organism>
<dbReference type="EMBL" id="CAJNNW010030043">
    <property type="protein sequence ID" value="CAE8702217.1"/>
    <property type="molecule type" value="Genomic_DNA"/>
</dbReference>
<protein>
    <submittedName>
        <fullName evidence="1">Uncharacterized protein</fullName>
    </submittedName>
</protein>